<evidence type="ECO:0000313" key="2">
    <source>
        <dbReference type="Proteomes" id="UP000821845"/>
    </source>
</evidence>
<name>A0ACB7TG99_HYAAI</name>
<protein>
    <submittedName>
        <fullName evidence="1">Uncharacterized protein</fullName>
    </submittedName>
</protein>
<proteinExistence type="predicted"/>
<comment type="caution">
    <text evidence="1">The sequence shown here is derived from an EMBL/GenBank/DDBJ whole genome shotgun (WGS) entry which is preliminary data.</text>
</comment>
<keyword evidence="2" id="KW-1185">Reference proteome</keyword>
<organism evidence="1 2">
    <name type="scientific">Hyalomma asiaticum</name>
    <name type="common">Tick</name>
    <dbReference type="NCBI Taxonomy" id="266040"/>
    <lineage>
        <taxon>Eukaryota</taxon>
        <taxon>Metazoa</taxon>
        <taxon>Ecdysozoa</taxon>
        <taxon>Arthropoda</taxon>
        <taxon>Chelicerata</taxon>
        <taxon>Arachnida</taxon>
        <taxon>Acari</taxon>
        <taxon>Parasitiformes</taxon>
        <taxon>Ixodida</taxon>
        <taxon>Ixodoidea</taxon>
        <taxon>Ixodidae</taxon>
        <taxon>Hyalomminae</taxon>
        <taxon>Hyalomma</taxon>
    </lineage>
</organism>
<reference evidence="1" key="1">
    <citation type="submission" date="2020-05" db="EMBL/GenBank/DDBJ databases">
        <title>Large-scale comparative analyses of tick genomes elucidate their genetic diversity and vector capacities.</title>
        <authorList>
            <person name="Jia N."/>
            <person name="Wang J."/>
            <person name="Shi W."/>
            <person name="Du L."/>
            <person name="Sun Y."/>
            <person name="Zhan W."/>
            <person name="Jiang J."/>
            <person name="Wang Q."/>
            <person name="Zhang B."/>
            <person name="Ji P."/>
            <person name="Sakyi L.B."/>
            <person name="Cui X."/>
            <person name="Yuan T."/>
            <person name="Jiang B."/>
            <person name="Yang W."/>
            <person name="Lam T.T.-Y."/>
            <person name="Chang Q."/>
            <person name="Ding S."/>
            <person name="Wang X."/>
            <person name="Zhu J."/>
            <person name="Ruan X."/>
            <person name="Zhao L."/>
            <person name="Wei J."/>
            <person name="Que T."/>
            <person name="Du C."/>
            <person name="Cheng J."/>
            <person name="Dai P."/>
            <person name="Han X."/>
            <person name="Huang E."/>
            <person name="Gao Y."/>
            <person name="Liu J."/>
            <person name="Shao H."/>
            <person name="Ye R."/>
            <person name="Li L."/>
            <person name="Wei W."/>
            <person name="Wang X."/>
            <person name="Wang C."/>
            <person name="Yang T."/>
            <person name="Huo Q."/>
            <person name="Li W."/>
            <person name="Guo W."/>
            <person name="Chen H."/>
            <person name="Zhou L."/>
            <person name="Ni X."/>
            <person name="Tian J."/>
            <person name="Zhou Y."/>
            <person name="Sheng Y."/>
            <person name="Liu T."/>
            <person name="Pan Y."/>
            <person name="Xia L."/>
            <person name="Li J."/>
            <person name="Zhao F."/>
            <person name="Cao W."/>
        </authorList>
    </citation>
    <scope>NUCLEOTIDE SEQUENCE</scope>
    <source>
        <strain evidence="1">Hyas-2018</strain>
    </source>
</reference>
<gene>
    <name evidence="1" type="ORF">HPB50_008009</name>
</gene>
<dbReference type="EMBL" id="CM023481">
    <property type="protein sequence ID" value="KAH6945357.1"/>
    <property type="molecule type" value="Genomic_DNA"/>
</dbReference>
<sequence length="236" mass="25190">MKRLLSLEELEVKGRRCVVVDPQDQQVNFSLDWLLHGVSDEDVLAAFAAFGKVVEVSRERWRVPGMTEMYSTTRTALLMLKSSLEVEGLPHQIRVDGKLALVVVLGRLIRFGHIEADCVRTCASATGPAKSEAVVENVMEVAETEEAAQGAGSRVVLAATEGSASAEAYKGGGGVEPQYLTAPAITPSATEPEQDAKEVVTVKADEAAATQDVSFSGYGGRAQYPVVIRSPSLGRT</sequence>
<evidence type="ECO:0000313" key="1">
    <source>
        <dbReference type="EMBL" id="KAH6945357.1"/>
    </source>
</evidence>
<accession>A0ACB7TG99</accession>
<dbReference type="Proteomes" id="UP000821845">
    <property type="component" value="Chromosome 1"/>
</dbReference>